<proteinExistence type="predicted"/>
<accession>A0A108U9X9</accession>
<gene>
    <name evidence="1" type="ORF">AZ78_2803</name>
</gene>
<dbReference type="AlphaFoldDB" id="A0A108U9X9"/>
<dbReference type="Proteomes" id="UP000023435">
    <property type="component" value="Unassembled WGS sequence"/>
</dbReference>
<evidence type="ECO:0000313" key="1">
    <source>
        <dbReference type="EMBL" id="KWS05252.1"/>
    </source>
</evidence>
<keyword evidence="2" id="KW-1185">Reference proteome</keyword>
<dbReference type="EMBL" id="JAJA02000001">
    <property type="protein sequence ID" value="KWS05252.1"/>
    <property type="molecule type" value="Genomic_DNA"/>
</dbReference>
<organism evidence="1 2">
    <name type="scientific">Lysobacter capsici AZ78</name>
    <dbReference type="NCBI Taxonomy" id="1444315"/>
    <lineage>
        <taxon>Bacteria</taxon>
        <taxon>Pseudomonadati</taxon>
        <taxon>Pseudomonadota</taxon>
        <taxon>Gammaproteobacteria</taxon>
        <taxon>Lysobacterales</taxon>
        <taxon>Lysobacteraceae</taxon>
        <taxon>Lysobacter</taxon>
    </lineage>
</organism>
<sequence>MVSASNAPIDAARDCRATIGCIGDRVRVRAVRAFHIRRRS</sequence>
<name>A0A108U9X9_9GAMM</name>
<protein>
    <submittedName>
        <fullName evidence="1">Uncharacterized protein</fullName>
    </submittedName>
</protein>
<evidence type="ECO:0000313" key="2">
    <source>
        <dbReference type="Proteomes" id="UP000023435"/>
    </source>
</evidence>
<reference evidence="1 2" key="1">
    <citation type="journal article" date="2014" name="Genome Announc.">
        <title>Draft Genome Sequence of Lysobacter capsici AZ78, a Bacterium Antagonistic to Plant-Pathogenic Oomycetes.</title>
        <authorList>
            <person name="Puopolo G."/>
            <person name="Sonego P."/>
            <person name="Engelen K."/>
            <person name="Pertot I."/>
        </authorList>
    </citation>
    <scope>NUCLEOTIDE SEQUENCE [LARGE SCALE GENOMIC DNA]</scope>
    <source>
        <strain evidence="1 2">AZ78</strain>
    </source>
</reference>
<comment type="caution">
    <text evidence="1">The sequence shown here is derived from an EMBL/GenBank/DDBJ whole genome shotgun (WGS) entry which is preliminary data.</text>
</comment>